<dbReference type="Proteomes" id="UP000063789">
    <property type="component" value="Chromosome"/>
</dbReference>
<dbReference type="InterPro" id="IPR002559">
    <property type="entry name" value="Transposase_11"/>
</dbReference>
<gene>
    <name evidence="2" type="ORF">ACH46_00490</name>
</gene>
<evidence type="ECO:0000313" key="2">
    <source>
        <dbReference type="EMBL" id="ALG83265.1"/>
    </source>
</evidence>
<dbReference type="AlphaFoldDB" id="A0A0N9MML1"/>
<keyword evidence="3" id="KW-1185">Reference proteome</keyword>
<dbReference type="KEGG" id="goq:ACH46_00490"/>
<reference evidence="2 3" key="2">
    <citation type="journal article" date="2017" name="Int. J. Syst. Evol. Microbiol.">
        <title>Gordonia phthalatica sp. nov., a di-n-butyl phthalate-degrading bacterium isolated from activated sludge.</title>
        <authorList>
            <person name="Jin D."/>
            <person name="Kong X."/>
            <person name="Jia M."/>
            <person name="Yu X."/>
            <person name="Wang X."/>
            <person name="Zhuang X."/>
            <person name="Deng Y."/>
            <person name="Bai Z."/>
        </authorList>
    </citation>
    <scope>NUCLEOTIDE SEQUENCE [LARGE SCALE GENOMIC DNA]</scope>
    <source>
        <strain evidence="2 3">QH-11</strain>
    </source>
</reference>
<organism evidence="2 3">
    <name type="scientific">Gordonia phthalatica</name>
    <dbReference type="NCBI Taxonomy" id="1136941"/>
    <lineage>
        <taxon>Bacteria</taxon>
        <taxon>Bacillati</taxon>
        <taxon>Actinomycetota</taxon>
        <taxon>Actinomycetes</taxon>
        <taxon>Mycobacteriales</taxon>
        <taxon>Gordoniaceae</taxon>
        <taxon>Gordonia</taxon>
    </lineage>
</organism>
<proteinExistence type="predicted"/>
<dbReference type="GO" id="GO:0004803">
    <property type="term" value="F:transposase activity"/>
    <property type="evidence" value="ECO:0007669"/>
    <property type="project" value="InterPro"/>
</dbReference>
<evidence type="ECO:0000259" key="1">
    <source>
        <dbReference type="Pfam" id="PF01609"/>
    </source>
</evidence>
<dbReference type="EMBL" id="CP011853">
    <property type="protein sequence ID" value="ALG83265.1"/>
    <property type="molecule type" value="Genomic_DNA"/>
</dbReference>
<dbReference type="STRING" id="1136941.ACH46_00490"/>
<dbReference type="GO" id="GO:0006313">
    <property type="term" value="P:DNA transposition"/>
    <property type="evidence" value="ECO:0007669"/>
    <property type="project" value="InterPro"/>
</dbReference>
<feature type="domain" description="Transposase IS4-like" evidence="1">
    <location>
        <begin position="20"/>
        <end position="71"/>
    </location>
</feature>
<dbReference type="InterPro" id="IPR051698">
    <property type="entry name" value="Transposase_11-like"/>
</dbReference>
<accession>A0A0N9MML1</accession>
<dbReference type="Pfam" id="PF01609">
    <property type="entry name" value="DDE_Tnp_1"/>
    <property type="match status" value="1"/>
</dbReference>
<dbReference type="PANTHER" id="PTHR30298:SF0">
    <property type="entry name" value="PROTEIN YBFL-RELATED"/>
    <property type="match status" value="1"/>
</dbReference>
<reference evidence="3" key="1">
    <citation type="submission" date="2015-06" db="EMBL/GenBank/DDBJ databases">
        <title>Complete genome sequence and metabolic analysis of phthalate degradation pathway in Gordonia sp. QH-11.</title>
        <authorList>
            <person name="Jin D."/>
            <person name="Kong X."/>
            <person name="Bai Z."/>
        </authorList>
    </citation>
    <scope>NUCLEOTIDE SEQUENCE [LARGE SCALE GENOMIC DNA]</scope>
    <source>
        <strain evidence="3">QH-11</strain>
    </source>
</reference>
<sequence length="102" mass="11614">MVQPQHCGVTISLTIDCLRNAGHLTDWVQDHWGIENCLHWIRDVTFGEDASRVRTGNSPHVMASLRNIALSILRLRNITNIAAELRTRQRFPDQTIKIVLTS</sequence>
<dbReference type="GO" id="GO:0003677">
    <property type="term" value="F:DNA binding"/>
    <property type="evidence" value="ECO:0007669"/>
    <property type="project" value="InterPro"/>
</dbReference>
<protein>
    <recommendedName>
        <fullName evidence="1">Transposase IS4-like domain-containing protein</fullName>
    </recommendedName>
</protein>
<dbReference type="PATRIC" id="fig|1136941.3.peg.100"/>
<dbReference type="PANTHER" id="PTHR30298">
    <property type="entry name" value="H REPEAT-ASSOCIATED PREDICTED TRANSPOSASE"/>
    <property type="match status" value="1"/>
</dbReference>
<dbReference type="OrthoDB" id="3867913at2"/>
<evidence type="ECO:0000313" key="3">
    <source>
        <dbReference type="Proteomes" id="UP000063789"/>
    </source>
</evidence>
<name>A0A0N9MML1_9ACTN</name>